<comment type="subcellular location">
    <subcellularLocation>
        <location evidence="1">Membrane</location>
        <topology evidence="1">Multi-pass membrane protein</topology>
    </subcellularLocation>
</comment>
<evidence type="ECO:0000259" key="10">
    <source>
        <dbReference type="Pfam" id="PF25508"/>
    </source>
</evidence>
<evidence type="ECO:0000256" key="2">
    <source>
        <dbReference type="ARBA" id="ARBA00022448"/>
    </source>
</evidence>
<evidence type="ECO:0000256" key="3">
    <source>
        <dbReference type="ARBA" id="ARBA00022692"/>
    </source>
</evidence>
<dbReference type="SUPFAM" id="SSF48403">
    <property type="entry name" value="Ankyrin repeat"/>
    <property type="match status" value="1"/>
</dbReference>
<sequence length="1601" mass="182745">MSIESFGSWGLKRERRSRQLSQHLKPSIVPSLPLLGQVIGEDGDTTKLDLDDEAFSGFRTDLRDNEVLRLIETIRKDDAKRFSSFTFRRIESLTMNVTLTDLPSVEYMARSFWNALNNIGLLHTACILSAHAIIDVLLRRNVTFSMTDVSAASYEVSTYKTPESVTPVHICAAMGDYVGLRKLLVAGLPYLTQDRLGRIPLHYAVQTNLPTVIMFLAKDMSLLNVADFENKLPLAFCQHQQSQMIEEYINEVTNALNGPQLTDDANSEVEADENQVRVRMLFLLLDKCSLNRRTFCECSDDVARHEKFSESEVLNELIASRNEVFVKQPTNTFGQFETPCSNLVAEFLRIADDTPVDKLAELFFGIWKLRKPDLALTLYGSVPQQKSFQKRFDNMIFSVFQKTLTWVITDGIYDSIAETMSHGMRGYVEAYGLTKLQVIGIVPWRRLSFQADLHSADFSGTFQARFPDRERASAIQTQIAPFHTRYLFVDSGARNDFHCIQDFRTKLEFWLSKIRLEEETFELSHNIPLCGILVAGRPEDALGVYQALCRSIPFVVVADSGGLASILERCVLEMEYLQGGGSPYTDDALGDTELDETESTERILEIMCRYWTEEEIQQESLDMVLKIMAYSQLIEFFSSDKSPERTLDESILSALINPALFQTQESQYTWKPRLKIALELDRSGFVLEKILDGVKWTPKELAPFVKSCLLKNKVEFLRMFADVGFEIHEFATTKTVEELYSVEAQRNTTGGASLREFLLHYQAKLPAQITIERVRNTLQKLMGHNLLTYDKENPKRPGTIRGTLRGDTFNAKRKKDHCIQYLYLWALATRRFEIAHFLLTMLTDISAGALFAATFLRRISKKTRSPSDSTEQNRYARDFEQLAVSILDACYFNNKENTMLLLVMERRSFAMLSCMMIASEGNCREFMQHRACQEYVDRVWTYTLLIKKRSGRFILSLVVGVVFPPAVPFVAEYDEAMYYKSAKSLEVKKTTSVHMYKRKLRDFYLAPCVRHAYQLVRLLLSGIFPLEYNLFFAQHAYGVTCIILFFILVVIIEIELDYSNRVMFCLSTFLILTALAHFIEFVRIALTRWISLPIFLSNSFHKLILATFMAYTLGTLLQILFLFVLPRTYSLEQFSQGCLAISLFFPFIKILRLLSIGEYVGPKLQMIKKMASIGLSTKKKTIAVDHKRTNPLCFSKTYDRMEAMSQQLWTMQRYRLVEYILTESVQPGPFLIFSLAYRLATRVCRSKIPKKSNKKRPFCKISKSFEDNPGRERQLINWEKLCALVMMGMHEGDHELKKASKGESALYNMRKGMESWRTPTDRSWQIVRRILPPTWALQNLAKSGPVTDDLGKRIDDIAAKLEKISDIISGRPLESKVLSPSTTKPMILCNVFALFIHPFQMLYPTYHAIPWSPRRFMVPQWQTNDTPTPGASRLHSLGSTTLSFHDPLPKNPEGRVGTAGKGLLPKYGANPACIVVVARGSSNEEVLILKGIRPQAQFPWFLCTHPPSCSQTTCFNGLVRTFCRTCPGGGVEPTKTAVIDDFIASFVQCVRYLYFYPIVTVIEIGSTSDPINCDNAWLSVTVIHFQIPPNYKWTPDLENVG</sequence>
<keyword evidence="7" id="KW-0407">Ion channel</keyword>
<evidence type="ECO:0000313" key="13">
    <source>
        <dbReference type="WBParaSite" id="TASK_0000675001-mRNA-1"/>
    </source>
</evidence>
<dbReference type="OrthoDB" id="9983120at2759"/>
<evidence type="ECO:0000256" key="5">
    <source>
        <dbReference type="ARBA" id="ARBA00023065"/>
    </source>
</evidence>
<dbReference type="EMBL" id="UYRS01018532">
    <property type="protein sequence ID" value="VDK37273.1"/>
    <property type="molecule type" value="Genomic_DNA"/>
</dbReference>
<dbReference type="PANTHER" id="PTHR13800">
    <property type="entry name" value="TRANSIENT RECEPTOR POTENTIAL CATION CHANNEL, SUBFAMILY M, MEMBER 6"/>
    <property type="match status" value="1"/>
</dbReference>
<protein>
    <submittedName>
        <fullName evidence="13">ANK_REP_REGION domain-containing protein</fullName>
    </submittedName>
</protein>
<dbReference type="STRING" id="60517.A0A0R3W8P7"/>
<organism evidence="13">
    <name type="scientific">Taenia asiatica</name>
    <name type="common">Asian tapeworm</name>
    <dbReference type="NCBI Taxonomy" id="60517"/>
    <lineage>
        <taxon>Eukaryota</taxon>
        <taxon>Metazoa</taxon>
        <taxon>Spiralia</taxon>
        <taxon>Lophotrochozoa</taxon>
        <taxon>Platyhelminthes</taxon>
        <taxon>Cestoda</taxon>
        <taxon>Eucestoda</taxon>
        <taxon>Cyclophyllidea</taxon>
        <taxon>Taeniidae</taxon>
        <taxon>Taenia</taxon>
    </lineage>
</organism>
<reference evidence="13" key="1">
    <citation type="submission" date="2016-04" db="UniProtKB">
        <authorList>
            <consortium name="WormBaseParasite"/>
        </authorList>
    </citation>
    <scope>IDENTIFICATION</scope>
</reference>
<dbReference type="InterPro" id="IPR050927">
    <property type="entry name" value="TRPM"/>
</dbReference>
<feature type="transmembrane region" description="Helical" evidence="8">
    <location>
        <begin position="1137"/>
        <end position="1160"/>
    </location>
</feature>
<keyword evidence="2" id="KW-0813">Transport</keyword>
<keyword evidence="4 8" id="KW-1133">Transmembrane helix</keyword>
<evidence type="ECO:0000313" key="11">
    <source>
        <dbReference type="EMBL" id="VDK37273.1"/>
    </source>
</evidence>
<reference evidence="11 12" key="2">
    <citation type="submission" date="2018-11" db="EMBL/GenBank/DDBJ databases">
        <authorList>
            <consortium name="Pathogen Informatics"/>
        </authorList>
    </citation>
    <scope>NUCLEOTIDE SEQUENCE [LARGE SCALE GENOMIC DNA]</scope>
</reference>
<proteinExistence type="predicted"/>
<keyword evidence="6 8" id="KW-0472">Membrane</keyword>
<dbReference type="WBParaSite" id="TASK_0000675001-mRNA-1">
    <property type="protein sequence ID" value="TASK_0000675001-mRNA-1"/>
    <property type="gene ID" value="TASK_0000675001"/>
</dbReference>
<keyword evidence="12" id="KW-1185">Reference proteome</keyword>
<accession>A0A0R3W8P7</accession>
<feature type="transmembrane region" description="Helical" evidence="8">
    <location>
        <begin position="1064"/>
        <end position="1084"/>
    </location>
</feature>
<dbReference type="Pfam" id="PF18139">
    <property type="entry name" value="LSDAT_euk"/>
    <property type="match status" value="1"/>
</dbReference>
<dbReference type="GO" id="GO:0005886">
    <property type="term" value="C:plasma membrane"/>
    <property type="evidence" value="ECO:0007669"/>
    <property type="project" value="TreeGrafter"/>
</dbReference>
<evidence type="ECO:0000256" key="7">
    <source>
        <dbReference type="ARBA" id="ARBA00023303"/>
    </source>
</evidence>
<evidence type="ECO:0000313" key="12">
    <source>
        <dbReference type="Proteomes" id="UP000282613"/>
    </source>
</evidence>
<dbReference type="InterPro" id="IPR036770">
    <property type="entry name" value="Ankyrin_rpt-contain_sf"/>
</dbReference>
<keyword evidence="3 8" id="KW-0812">Transmembrane</keyword>
<feature type="transmembrane region" description="Helical" evidence="8">
    <location>
        <begin position="1104"/>
        <end position="1125"/>
    </location>
</feature>
<evidence type="ECO:0000256" key="8">
    <source>
        <dbReference type="SAM" id="Phobius"/>
    </source>
</evidence>
<keyword evidence="5" id="KW-0406">Ion transport</keyword>
<evidence type="ECO:0000256" key="6">
    <source>
        <dbReference type="ARBA" id="ARBA00023136"/>
    </source>
</evidence>
<feature type="transmembrane region" description="Helical" evidence="8">
    <location>
        <begin position="1031"/>
        <end position="1052"/>
    </location>
</feature>
<dbReference type="GO" id="GO:0030001">
    <property type="term" value="P:metal ion transport"/>
    <property type="evidence" value="ECO:0007669"/>
    <property type="project" value="TreeGrafter"/>
</dbReference>
<feature type="transmembrane region" description="Helical" evidence="8">
    <location>
        <begin position="953"/>
        <end position="971"/>
    </location>
</feature>
<dbReference type="PANTHER" id="PTHR13800:SF12">
    <property type="entry name" value="TRANSIENT RECEPTOR POTENTIAL CATION CHANNEL SUBFAMILY M MEMBER-LIKE 2"/>
    <property type="match status" value="1"/>
</dbReference>
<gene>
    <name evidence="11" type="ORF">TASK_LOCUS6751</name>
</gene>
<dbReference type="InterPro" id="IPR057366">
    <property type="entry name" value="TRPM-like"/>
</dbReference>
<feature type="domain" description="TRPM-like" evidence="10">
    <location>
        <begin position="692"/>
        <end position="929"/>
    </location>
</feature>
<name>A0A0R3W8P7_TAEAS</name>
<dbReference type="Gene3D" id="1.25.40.20">
    <property type="entry name" value="Ankyrin repeat-containing domain"/>
    <property type="match status" value="1"/>
</dbReference>
<dbReference type="GO" id="GO:0005261">
    <property type="term" value="F:monoatomic cation channel activity"/>
    <property type="evidence" value="ECO:0007669"/>
    <property type="project" value="TreeGrafter"/>
</dbReference>
<evidence type="ECO:0000256" key="4">
    <source>
        <dbReference type="ARBA" id="ARBA00022989"/>
    </source>
</evidence>
<dbReference type="InterPro" id="IPR041491">
    <property type="entry name" value="TRPM_SLOG"/>
</dbReference>
<evidence type="ECO:0000259" key="9">
    <source>
        <dbReference type="Pfam" id="PF18139"/>
    </source>
</evidence>
<evidence type="ECO:0000256" key="1">
    <source>
        <dbReference type="ARBA" id="ARBA00004141"/>
    </source>
</evidence>
<feature type="transmembrane region" description="Helical" evidence="8">
    <location>
        <begin position="834"/>
        <end position="856"/>
    </location>
</feature>
<dbReference type="Proteomes" id="UP000282613">
    <property type="component" value="Unassembled WGS sequence"/>
</dbReference>
<feature type="domain" description="TRPM SLOG" evidence="9">
    <location>
        <begin position="345"/>
        <end position="567"/>
    </location>
</feature>
<dbReference type="Pfam" id="PF25508">
    <property type="entry name" value="TRPM2"/>
    <property type="match status" value="1"/>
</dbReference>